<comment type="caution">
    <text evidence="8">The sequence shown here is derived from an EMBL/GenBank/DDBJ whole genome shotgun (WGS) entry which is preliminary data.</text>
</comment>
<dbReference type="InterPro" id="IPR003481">
    <property type="entry name" value="FliD_N"/>
</dbReference>
<name>A0A0N8PPH8_9BACL</name>
<dbReference type="InterPro" id="IPR040026">
    <property type="entry name" value="FliD"/>
</dbReference>
<comment type="similarity">
    <text evidence="1 5">Belongs to the FliD family.</text>
</comment>
<evidence type="ECO:0000256" key="3">
    <source>
        <dbReference type="ARBA" id="ARBA00023054"/>
    </source>
</evidence>
<dbReference type="Proteomes" id="UP000050482">
    <property type="component" value="Unassembled WGS sequence"/>
</dbReference>
<keyword evidence="5" id="KW-0964">Secreted</keyword>
<evidence type="ECO:0000259" key="6">
    <source>
        <dbReference type="Pfam" id="PF02465"/>
    </source>
</evidence>
<dbReference type="OrthoDB" id="9776025at2"/>
<accession>A0A0N8PPH8</accession>
<evidence type="ECO:0000256" key="5">
    <source>
        <dbReference type="RuleBase" id="RU362066"/>
    </source>
</evidence>
<dbReference type="RefSeq" id="WP_054968448.1">
    <property type="nucleotide sequence ID" value="NZ_LJCO01000033.1"/>
</dbReference>
<dbReference type="GO" id="GO:0009421">
    <property type="term" value="C:bacterial-type flagellum filament cap"/>
    <property type="evidence" value="ECO:0007669"/>
    <property type="project" value="InterPro"/>
</dbReference>
<keyword evidence="9" id="KW-1185">Reference proteome</keyword>
<dbReference type="PATRIC" id="fig|471514.4.peg.3631"/>
<dbReference type="GO" id="GO:0071973">
    <property type="term" value="P:bacterial-type flagellum-dependent cell motility"/>
    <property type="evidence" value="ECO:0007669"/>
    <property type="project" value="TreeGrafter"/>
</dbReference>
<evidence type="ECO:0000313" key="8">
    <source>
        <dbReference type="EMBL" id="KPV44365.1"/>
    </source>
</evidence>
<dbReference type="AlphaFoldDB" id="A0A0N8PPH8"/>
<feature type="coiled-coil region" evidence="5">
    <location>
        <begin position="548"/>
        <end position="582"/>
    </location>
</feature>
<evidence type="ECO:0000256" key="4">
    <source>
        <dbReference type="ARBA" id="ARBA00023143"/>
    </source>
</evidence>
<protein>
    <recommendedName>
        <fullName evidence="5">Flagellar hook-associated protein 2</fullName>
        <shortName evidence="5">HAP2</shortName>
    </recommendedName>
    <alternativeName>
        <fullName evidence="5">Flagellar cap protein</fullName>
    </alternativeName>
</protein>
<reference evidence="8 9" key="1">
    <citation type="submission" date="2015-09" db="EMBL/GenBank/DDBJ databases">
        <title>Draft genome sequence of Alicyclobacillus ferrooxydans DSM 22381.</title>
        <authorList>
            <person name="Hemp J."/>
        </authorList>
    </citation>
    <scope>NUCLEOTIDE SEQUENCE [LARGE SCALE GENOMIC DNA]</scope>
    <source>
        <strain evidence="8 9">TC-34</strain>
    </source>
</reference>
<keyword evidence="3 5" id="KW-0175">Coiled coil</keyword>
<evidence type="ECO:0000259" key="7">
    <source>
        <dbReference type="Pfam" id="PF07195"/>
    </source>
</evidence>
<dbReference type="InterPro" id="IPR010809">
    <property type="entry name" value="FliD_C"/>
</dbReference>
<evidence type="ECO:0000256" key="1">
    <source>
        <dbReference type="ARBA" id="ARBA00009764"/>
    </source>
</evidence>
<dbReference type="GO" id="GO:0009424">
    <property type="term" value="C:bacterial-type flagellum hook"/>
    <property type="evidence" value="ECO:0007669"/>
    <property type="project" value="UniProtKB-UniRule"/>
</dbReference>
<evidence type="ECO:0000313" key="9">
    <source>
        <dbReference type="Proteomes" id="UP000050482"/>
    </source>
</evidence>
<evidence type="ECO:0000256" key="2">
    <source>
        <dbReference type="ARBA" id="ARBA00011255"/>
    </source>
</evidence>
<feature type="domain" description="Flagellar hook-associated protein 2 N-terminal" evidence="6">
    <location>
        <begin position="23"/>
        <end position="112"/>
    </location>
</feature>
<dbReference type="PANTHER" id="PTHR30288:SF0">
    <property type="entry name" value="FLAGELLAR HOOK-ASSOCIATED PROTEIN 2"/>
    <property type="match status" value="1"/>
</dbReference>
<gene>
    <name evidence="8" type="ORF">AN477_06950</name>
</gene>
<dbReference type="EMBL" id="LJCO01000033">
    <property type="protein sequence ID" value="KPV44365.1"/>
    <property type="molecule type" value="Genomic_DNA"/>
</dbReference>
<comment type="subunit">
    <text evidence="2 5">Homopentamer.</text>
</comment>
<comment type="subcellular location">
    <subcellularLocation>
        <location evidence="5">Secreted</location>
    </subcellularLocation>
    <subcellularLocation>
        <location evidence="5">Bacterial flagellum</location>
    </subcellularLocation>
</comment>
<sequence>MSVSGSSSLNLGGMQVLSSMMGGIDYSSIISQLYQAEKAPGDALNTTIQQDQLYINDWSNIASMANSLQNDLAGLASLSTYNSFSTIATGSLASATAQSGASPGTYNITLQKAGTDASMTSSATGINGAIGQAATSSTLLSQSVFSQPISGGTISFTYGGTTESYKVNTADSLGTTLQNLTNLTGGQVAFALNSSNQITVSVASTAAGGVVLGSPGDTSNFFQAVGLNGNSASVGGSTTSHLVGVAQLQQPLQSSNLAGGVTSTPSGGISTLVVNGVNINYNTASDSLESLMQNINSSTAGVTASYDPIQDKITLTSNSAQPITVADGTNSTIAKALGLAGTSSAGTNWVYKVGGNSGLSSPTPTISNAIPGVNFTFANSAVANTTGTLTVKQNTDSLTKAISQFVGDFNNLYTEIEKYTGKGGDLQSDSQLNLFGTQIMNDVLSVVPAAQQAGYAQTTAMGLGLSTGPIGSAPGTTNSLHLNTNTLIQQFTANPAEVRTIFSSIATTLNNHLTEYTGTINNLNPLSTYSSMGEGVVQAQQDMYNNDIKSLEQEQSNIYTQAQDYEQNLAKQFSALQSYQQQMTMTQQELSAIGG</sequence>
<keyword evidence="4 5" id="KW-0975">Bacterial flagellum</keyword>
<dbReference type="Pfam" id="PF02465">
    <property type="entry name" value="FliD_N"/>
    <property type="match status" value="1"/>
</dbReference>
<feature type="domain" description="Flagellar hook-associated protein 2 C-terminal" evidence="7">
    <location>
        <begin position="358"/>
        <end position="584"/>
    </location>
</feature>
<comment type="function">
    <text evidence="5">Required for morphogenesis and for the elongation of the flagellar filament by facilitating polymerization of the flagellin monomers at the tip of growing filament. Forms a capping structure, which prevents flagellin subunits (transported through the central channel of the flagellum) from leaking out without polymerization at the distal end.</text>
</comment>
<dbReference type="Pfam" id="PF07195">
    <property type="entry name" value="FliD_C"/>
    <property type="match status" value="1"/>
</dbReference>
<organism evidence="8 9">
    <name type="scientific">Alicyclobacillus ferrooxydans</name>
    <dbReference type="NCBI Taxonomy" id="471514"/>
    <lineage>
        <taxon>Bacteria</taxon>
        <taxon>Bacillati</taxon>
        <taxon>Bacillota</taxon>
        <taxon>Bacilli</taxon>
        <taxon>Bacillales</taxon>
        <taxon>Alicyclobacillaceae</taxon>
        <taxon>Alicyclobacillus</taxon>
    </lineage>
</organism>
<dbReference type="GO" id="GO:0007155">
    <property type="term" value="P:cell adhesion"/>
    <property type="evidence" value="ECO:0007669"/>
    <property type="project" value="InterPro"/>
</dbReference>
<dbReference type="GO" id="GO:0005576">
    <property type="term" value="C:extracellular region"/>
    <property type="evidence" value="ECO:0007669"/>
    <property type="project" value="UniProtKB-SubCell"/>
</dbReference>
<dbReference type="PANTHER" id="PTHR30288">
    <property type="entry name" value="FLAGELLAR CAP/ASSEMBLY PROTEIN FLID"/>
    <property type="match status" value="1"/>
</dbReference>
<proteinExistence type="inferred from homology"/>
<dbReference type="STRING" id="471514.AN477_06950"/>